<evidence type="ECO:0000313" key="6">
    <source>
        <dbReference type="Proteomes" id="UP000717515"/>
    </source>
</evidence>
<dbReference type="PANTHER" id="PTHR23335:SF1">
    <property type="entry name" value="CALMODULIN-BINDING TRANSCRIPTION ACTIVATOR, ISOFORM F"/>
    <property type="match status" value="1"/>
</dbReference>
<organism evidence="5 6">
    <name type="scientific">Mortierella alpina</name>
    <name type="common">Oleaginous fungus</name>
    <name type="synonym">Mortierella renispora</name>
    <dbReference type="NCBI Taxonomy" id="64518"/>
    <lineage>
        <taxon>Eukaryota</taxon>
        <taxon>Fungi</taxon>
        <taxon>Fungi incertae sedis</taxon>
        <taxon>Mucoromycota</taxon>
        <taxon>Mortierellomycotina</taxon>
        <taxon>Mortierellomycetes</taxon>
        <taxon>Mortierellales</taxon>
        <taxon>Mortierellaceae</taxon>
        <taxon>Mortierella</taxon>
    </lineage>
</organism>
<dbReference type="GO" id="GO:0005634">
    <property type="term" value="C:nucleus"/>
    <property type="evidence" value="ECO:0007669"/>
    <property type="project" value="TreeGrafter"/>
</dbReference>
<dbReference type="SUPFAM" id="SSF48403">
    <property type="entry name" value="Ankyrin repeat"/>
    <property type="match status" value="1"/>
</dbReference>
<feature type="region of interest" description="Disordered" evidence="3">
    <location>
        <begin position="994"/>
        <end position="1034"/>
    </location>
</feature>
<dbReference type="Gene3D" id="2.60.40.10">
    <property type="entry name" value="Immunoglobulins"/>
    <property type="match status" value="1"/>
</dbReference>
<dbReference type="Proteomes" id="UP000717515">
    <property type="component" value="Unassembled WGS sequence"/>
</dbReference>
<keyword evidence="1 2" id="KW-0040">ANK repeat</keyword>
<feature type="repeat" description="ANK" evidence="2">
    <location>
        <begin position="580"/>
        <end position="612"/>
    </location>
</feature>
<dbReference type="AlphaFoldDB" id="A0A9P8CXP7"/>
<evidence type="ECO:0000313" key="5">
    <source>
        <dbReference type="EMBL" id="KAG9322569.1"/>
    </source>
</evidence>
<dbReference type="InterPro" id="IPR002110">
    <property type="entry name" value="Ankyrin_rpt"/>
</dbReference>
<dbReference type="InterPro" id="IPR057962">
    <property type="entry name" value="SPT23_MGA2_DBD"/>
</dbReference>
<sequence length="1034" mass="111680">MPPHSSSNLLLALGQSDLAAFDATFLHQHEESTIRLGDLKKAQLATPEWNDSLLYSLNETLGRQNRNTSDYRSPNPYARCSPLLPRSFSKPTTTHRLNVKTHVFKKELQEYVPTQIEDRLRIETIIYVELSIVDHSNNLVSIYDYARLPKDLFFSQPDKVMSAEEMATKRIVDIAAVLQCPSNNWQEEKEACLRCARRMSTKMDQTESRRLSPPKKIMHMLPELHRTENGDALISFRSGVANIQFKINCYCGHKKEKEGFVIRFDSKSDVSIASHVTLPLMFYHQNKNRVASRALAAAAKAQGKTDQQQPDAATRNIVKTVSTKTKRESRSKPGHSPIGQQKQHQIPSPPNSLLDSPLEWNSSPEMDDFIDSSDTPFTVPSPPPPDPLISLFPESMQDQQQQQQQSTLALISHMTPNSGPVRGGTLVTIHGSGFTIGEVMYVCFGENLVPIIPQRDHMLECVTPASNKAETVPVFAVNAIESTVAQATFTYIDDNEKELIKLALQRVLSISARMDGPLDNVLTRANEFTMWSELLEGGLDGSSSAMTLFANAEKLVLESLQLLDTPLAKNCEGLSIVNNTGHTMLHLAVALQFETLARDLLARGADVTVQDKNGHSAMDWARHLNSQLMIDILSGVAGSPATEAKAMATSGSVTVVGTKSLFAGEDDVVAQGLLSSVSPGSHPAATDQPGFDHSEGSIANSTGIPIDRTSCVKSPLGLNNHTDPHMDFEWEGFGQGPGKAVAQGNDEDQLVGEIAPQYGRHQPLTTDKHQHQYGQALSAIPATADSEATVKAHTPVQGGEAPAPQRRLPIVAVGQAGIIQSLLEQNIPISNPAFAYCPIGGSSETLEQPVGGLDRTTPIGQDAVATEGCTTAVERTEMQASSGVPGNGSSQGIQASSRIDGLDVRLPIVDVGTSIIGQQQRSLETSAGVASERYSLLTADEGEVVVDDVEEVVADSNEGGSQNSATTQAVIQSSRNDVESESLLFLGGLPVTLSPRSNRTLGNAVSNPQDDSAGSKNTEQDLNPASSSPENDVE</sequence>
<dbReference type="InterPro" id="IPR002909">
    <property type="entry name" value="IPT_dom"/>
</dbReference>
<feature type="compositionally biased region" description="Polar residues" evidence="3">
    <location>
        <begin position="958"/>
        <end position="973"/>
    </location>
</feature>
<evidence type="ECO:0000256" key="1">
    <source>
        <dbReference type="ARBA" id="ARBA00023043"/>
    </source>
</evidence>
<feature type="domain" description="IPT/TIG" evidence="4">
    <location>
        <begin position="408"/>
        <end position="492"/>
    </location>
</feature>
<dbReference type="CDD" id="cd00102">
    <property type="entry name" value="IPT"/>
    <property type="match status" value="1"/>
</dbReference>
<protein>
    <recommendedName>
        <fullName evidence="4">IPT/TIG domain-containing protein</fullName>
    </recommendedName>
</protein>
<dbReference type="PANTHER" id="PTHR23335">
    <property type="entry name" value="CALMODULIN-BINDING TRANSCRIPTION ACTIVATOR CAMTA"/>
    <property type="match status" value="1"/>
</dbReference>
<dbReference type="Gene3D" id="1.25.40.20">
    <property type="entry name" value="Ankyrin repeat-containing domain"/>
    <property type="match status" value="1"/>
</dbReference>
<evidence type="ECO:0000256" key="2">
    <source>
        <dbReference type="PROSITE-ProRule" id="PRU00023"/>
    </source>
</evidence>
<reference evidence="5" key="1">
    <citation type="submission" date="2021-07" db="EMBL/GenBank/DDBJ databases">
        <title>Draft genome of Mortierella alpina, strain LL118, isolated from an aspen leaf litter sample.</title>
        <authorList>
            <person name="Yang S."/>
            <person name="Vinatzer B.A."/>
        </authorList>
    </citation>
    <scope>NUCLEOTIDE SEQUENCE</scope>
    <source>
        <strain evidence="5">LL118</strain>
    </source>
</reference>
<name>A0A9P8CXP7_MORAP</name>
<evidence type="ECO:0000256" key="3">
    <source>
        <dbReference type="SAM" id="MobiDB-lite"/>
    </source>
</evidence>
<gene>
    <name evidence="5" type="ORF">KVV02_001362</name>
</gene>
<dbReference type="SUPFAM" id="SSF81296">
    <property type="entry name" value="E set domains"/>
    <property type="match status" value="1"/>
</dbReference>
<proteinExistence type="predicted"/>
<accession>A0A9P8CXP7</accession>
<dbReference type="InterPro" id="IPR036770">
    <property type="entry name" value="Ankyrin_rpt-contain_sf"/>
</dbReference>
<feature type="region of interest" description="Disordered" evidence="3">
    <location>
        <begin position="301"/>
        <end position="385"/>
    </location>
</feature>
<dbReference type="InterPro" id="IPR014756">
    <property type="entry name" value="Ig_E-set"/>
</dbReference>
<dbReference type="SMART" id="SM00429">
    <property type="entry name" value="IPT"/>
    <property type="match status" value="1"/>
</dbReference>
<dbReference type="GO" id="GO:0006357">
    <property type="term" value="P:regulation of transcription by RNA polymerase II"/>
    <property type="evidence" value="ECO:0007669"/>
    <property type="project" value="TreeGrafter"/>
</dbReference>
<dbReference type="EMBL" id="JAIFTL010000139">
    <property type="protein sequence ID" value="KAG9322569.1"/>
    <property type="molecule type" value="Genomic_DNA"/>
</dbReference>
<feature type="compositionally biased region" description="Polar residues" evidence="3">
    <location>
        <begin position="304"/>
        <end position="323"/>
    </location>
</feature>
<dbReference type="Pfam" id="PF25603">
    <property type="entry name" value="SPT23_MGA2_DBD"/>
    <property type="match status" value="1"/>
</dbReference>
<evidence type="ECO:0000259" key="4">
    <source>
        <dbReference type="SMART" id="SM00429"/>
    </source>
</evidence>
<dbReference type="GO" id="GO:0003712">
    <property type="term" value="F:transcription coregulator activity"/>
    <property type="evidence" value="ECO:0007669"/>
    <property type="project" value="TreeGrafter"/>
</dbReference>
<dbReference type="GO" id="GO:0003690">
    <property type="term" value="F:double-stranded DNA binding"/>
    <property type="evidence" value="ECO:0007669"/>
    <property type="project" value="TreeGrafter"/>
</dbReference>
<dbReference type="InterPro" id="IPR013783">
    <property type="entry name" value="Ig-like_fold"/>
</dbReference>
<comment type="caution">
    <text evidence="5">The sequence shown here is derived from an EMBL/GenBank/DDBJ whole genome shotgun (WGS) entry which is preliminary data.</text>
</comment>
<dbReference type="Pfam" id="PF01833">
    <property type="entry name" value="TIG"/>
    <property type="match status" value="1"/>
</dbReference>
<feature type="region of interest" description="Disordered" evidence="3">
    <location>
        <begin position="954"/>
        <end position="973"/>
    </location>
</feature>
<dbReference type="PROSITE" id="PS50088">
    <property type="entry name" value="ANK_REPEAT"/>
    <property type="match status" value="1"/>
</dbReference>
<dbReference type="PROSITE" id="PS50297">
    <property type="entry name" value="ANK_REP_REGION"/>
    <property type="match status" value="1"/>
</dbReference>